<dbReference type="RefSeq" id="WP_021459891.1">
    <property type="nucleotide sequence ID" value="NZ_LAKJ01000005.1"/>
</dbReference>
<dbReference type="InterPro" id="IPR051790">
    <property type="entry name" value="Cytochrome_c-biogenesis_DsbD"/>
</dbReference>
<feature type="transmembrane region" description="Helical" evidence="1">
    <location>
        <begin position="158"/>
        <end position="183"/>
    </location>
</feature>
<accession>A0A0F5XGJ3</accession>
<evidence type="ECO:0000313" key="2">
    <source>
        <dbReference type="EMBL" id="KKI64847.1"/>
    </source>
</evidence>
<keyword evidence="1" id="KW-0812">Transmembrane</keyword>
<dbReference type="AlphaFoldDB" id="A0A0F5XGJ3"/>
<sequence length="226" mass="24947">MTFPFIFIFSAGIVAAFNPCGIVMLPSYISYLIGEGEVETRRSLIRTISKGLWLGLSMTLGFLTIFVIAGFLLSLLGRALINVFPIWSFLMGVLIFLLGLGMLLGKKVSLPLRVNIKQGKRSVYFYGIAYGITSLSCTLPAFLFVLTESMQDNSLLMVILKFIVYSIGMGVVVTSITIVSLISKRYVQQLLSKNMAMIQFISSIVILISGIYISYYWGIGPGGIFR</sequence>
<dbReference type="Proteomes" id="UP000034455">
    <property type="component" value="Unassembled WGS sequence"/>
</dbReference>
<proteinExistence type="predicted"/>
<reference evidence="2 3" key="1">
    <citation type="submission" date="2015-03" db="EMBL/GenBank/DDBJ databases">
        <title>Genome Assembly of Staphylococcus cohnii subsp. cohnii strain G22B2.</title>
        <authorList>
            <person name="Nair G."/>
            <person name="Kaur G."/>
            <person name="Khatri I."/>
            <person name="Singh N.K."/>
            <person name="Sathyabama S."/>
            <person name="Maurya S.K."/>
            <person name="Subramanian S."/>
            <person name="Agrewala J.N."/>
            <person name="Mayilraj S."/>
        </authorList>
    </citation>
    <scope>NUCLEOTIDE SEQUENCE [LARGE SCALE GENOMIC DNA]</scope>
    <source>
        <strain evidence="2 3">G22B2</strain>
    </source>
</reference>
<evidence type="ECO:0000256" key="1">
    <source>
        <dbReference type="SAM" id="Phobius"/>
    </source>
</evidence>
<feature type="transmembrane region" description="Helical" evidence="1">
    <location>
        <begin position="195"/>
        <end position="217"/>
    </location>
</feature>
<feature type="transmembrane region" description="Helical" evidence="1">
    <location>
        <begin position="79"/>
        <end position="103"/>
    </location>
</feature>
<keyword evidence="1" id="KW-0472">Membrane</keyword>
<keyword evidence="1" id="KW-1133">Transmembrane helix</keyword>
<dbReference type="PANTHER" id="PTHR31272">
    <property type="entry name" value="CYTOCHROME C-TYPE BIOGENESIS PROTEIN HI_1454-RELATED"/>
    <property type="match status" value="1"/>
</dbReference>
<comment type="caution">
    <text evidence="2">The sequence shown here is derived from an EMBL/GenBank/DDBJ whole genome shotgun (WGS) entry which is preliminary data.</text>
</comment>
<dbReference type="PANTHER" id="PTHR31272:SF9">
    <property type="entry name" value="BLL1027 PROTEIN"/>
    <property type="match status" value="1"/>
</dbReference>
<name>A0A0F5XGJ3_STACC</name>
<dbReference type="EMBL" id="LAKJ01000005">
    <property type="protein sequence ID" value="KKI64847.1"/>
    <property type="molecule type" value="Genomic_DNA"/>
</dbReference>
<dbReference type="PATRIC" id="fig|74704.4.peg.2749"/>
<feature type="transmembrane region" description="Helical" evidence="1">
    <location>
        <begin position="52"/>
        <end position="73"/>
    </location>
</feature>
<feature type="transmembrane region" description="Helical" evidence="1">
    <location>
        <begin position="123"/>
        <end position="146"/>
    </location>
</feature>
<feature type="transmembrane region" description="Helical" evidence="1">
    <location>
        <begin position="6"/>
        <end position="31"/>
    </location>
</feature>
<gene>
    <name evidence="2" type="ORF">UF66_2248</name>
</gene>
<protein>
    <submittedName>
        <fullName evidence="2">Uncharacterized protein</fullName>
    </submittedName>
</protein>
<evidence type="ECO:0000313" key="3">
    <source>
        <dbReference type="Proteomes" id="UP000034455"/>
    </source>
</evidence>
<organism evidence="2 3">
    <name type="scientific">Staphylococcus cohnii subsp. cohnii</name>
    <dbReference type="NCBI Taxonomy" id="74704"/>
    <lineage>
        <taxon>Bacteria</taxon>
        <taxon>Bacillati</taxon>
        <taxon>Bacillota</taxon>
        <taxon>Bacilli</taxon>
        <taxon>Bacillales</taxon>
        <taxon>Staphylococcaceae</taxon>
        <taxon>Staphylococcus</taxon>
        <taxon>Staphylococcus cohnii species complex</taxon>
    </lineage>
</organism>